<feature type="compositionally biased region" description="Low complexity" evidence="1">
    <location>
        <begin position="236"/>
        <end position="254"/>
    </location>
</feature>
<evidence type="ECO:0000313" key="2">
    <source>
        <dbReference type="EMBL" id="KNZ56807.1"/>
    </source>
</evidence>
<gene>
    <name evidence="2" type="ORF">VP01_2312g2</name>
</gene>
<protein>
    <submittedName>
        <fullName evidence="2">Uncharacterized protein</fullName>
    </submittedName>
</protein>
<feature type="region of interest" description="Disordered" evidence="1">
    <location>
        <begin position="61"/>
        <end position="111"/>
    </location>
</feature>
<evidence type="ECO:0000313" key="3">
    <source>
        <dbReference type="Proteomes" id="UP000037035"/>
    </source>
</evidence>
<keyword evidence="3" id="KW-1185">Reference proteome</keyword>
<dbReference type="OrthoDB" id="2507330at2759"/>
<dbReference type="AlphaFoldDB" id="A0A0L6V8E3"/>
<dbReference type="Proteomes" id="UP000037035">
    <property type="component" value="Unassembled WGS sequence"/>
</dbReference>
<reference evidence="2 3" key="1">
    <citation type="submission" date="2015-08" db="EMBL/GenBank/DDBJ databases">
        <title>Next Generation Sequencing and Analysis of the Genome of Puccinia sorghi L Schw, the Causal Agent of Maize Common Rust.</title>
        <authorList>
            <person name="Rochi L."/>
            <person name="Burguener G."/>
            <person name="Darino M."/>
            <person name="Turjanski A."/>
            <person name="Kreff E."/>
            <person name="Dieguez M.J."/>
            <person name="Sacco F."/>
        </authorList>
    </citation>
    <scope>NUCLEOTIDE SEQUENCE [LARGE SCALE GENOMIC DNA]</scope>
    <source>
        <strain evidence="2 3">RO10H11247</strain>
    </source>
</reference>
<name>A0A0L6V8E3_9BASI</name>
<proteinExistence type="predicted"/>
<feature type="region of interest" description="Disordered" evidence="1">
    <location>
        <begin position="231"/>
        <end position="254"/>
    </location>
</feature>
<comment type="caution">
    <text evidence="2">The sequence shown here is derived from an EMBL/GenBank/DDBJ whole genome shotgun (WGS) entry which is preliminary data.</text>
</comment>
<organism evidence="2 3">
    <name type="scientific">Puccinia sorghi</name>
    <dbReference type="NCBI Taxonomy" id="27349"/>
    <lineage>
        <taxon>Eukaryota</taxon>
        <taxon>Fungi</taxon>
        <taxon>Dikarya</taxon>
        <taxon>Basidiomycota</taxon>
        <taxon>Pucciniomycotina</taxon>
        <taxon>Pucciniomycetes</taxon>
        <taxon>Pucciniales</taxon>
        <taxon>Pucciniaceae</taxon>
        <taxon>Puccinia</taxon>
    </lineage>
</organism>
<accession>A0A0L6V8E3</accession>
<dbReference type="VEuPathDB" id="FungiDB:VP01_2312g2"/>
<evidence type="ECO:0000256" key="1">
    <source>
        <dbReference type="SAM" id="MobiDB-lite"/>
    </source>
</evidence>
<feature type="compositionally biased region" description="Polar residues" evidence="1">
    <location>
        <begin position="65"/>
        <end position="74"/>
    </location>
</feature>
<dbReference type="EMBL" id="LAVV01007184">
    <property type="protein sequence ID" value="KNZ56807.1"/>
    <property type="molecule type" value="Genomic_DNA"/>
</dbReference>
<sequence length="282" mass="28204">MTGIMIKKNEPCKAVGWSKAKVIVAMILTCGVLMPTCGGVSTQDTTKAKQHEVAKRVDTPHDLMTNETAGTPMSASVLGGSGISAEPPQGSPDGPLLTDPSHPPSAAGPIAQPSQLVTSALLTATPSSPTPGATKANSSYDWAYPKKNQTHGNTTFLQHPVLSGSMAIALPTPAPSSMAAQATPGMMAGNGSASLSSLASNTVLEVITGAAAMPAATTSTAYVYATPLPQPSGPNSSSLSADATSPSSASSSDAPNHLALPHLSSLVPGLAFSLLLALPSTL</sequence>